<organism evidence="4 5">
    <name type="scientific">Actinacidiphila glaucinigra</name>
    <dbReference type="NCBI Taxonomy" id="235986"/>
    <lineage>
        <taxon>Bacteria</taxon>
        <taxon>Bacillati</taxon>
        <taxon>Actinomycetota</taxon>
        <taxon>Actinomycetes</taxon>
        <taxon>Kitasatosporales</taxon>
        <taxon>Streptomycetaceae</taxon>
        <taxon>Actinacidiphila</taxon>
    </lineage>
</organism>
<evidence type="ECO:0000256" key="1">
    <source>
        <dbReference type="ARBA" id="ARBA00022679"/>
    </source>
</evidence>
<dbReference type="OrthoDB" id="3971434at2"/>
<feature type="domain" description="N-acetyltransferase" evidence="3">
    <location>
        <begin position="172"/>
        <end position="319"/>
    </location>
</feature>
<reference evidence="4 5" key="1">
    <citation type="submission" date="2017-06" db="EMBL/GenBank/DDBJ databases">
        <authorList>
            <person name="Kim H.J."/>
            <person name="Triplett B.A."/>
        </authorList>
    </citation>
    <scope>NUCLEOTIDE SEQUENCE [LARGE SCALE GENOMIC DNA]</scope>
    <source>
        <strain evidence="4 5">CGMCC 4.1858</strain>
    </source>
</reference>
<keyword evidence="2" id="KW-0012">Acyltransferase</keyword>
<dbReference type="Gene3D" id="3.40.630.30">
    <property type="match status" value="2"/>
</dbReference>
<dbReference type="PROSITE" id="PS51186">
    <property type="entry name" value="GNAT"/>
    <property type="match status" value="1"/>
</dbReference>
<dbReference type="SUPFAM" id="SSF55729">
    <property type="entry name" value="Acyl-CoA N-acyltransferases (Nat)"/>
    <property type="match status" value="1"/>
</dbReference>
<dbReference type="Pfam" id="PF13508">
    <property type="entry name" value="Acetyltransf_7"/>
    <property type="match status" value="1"/>
</dbReference>
<accession>A0A239IBW4</accession>
<dbReference type="GO" id="GO:0016747">
    <property type="term" value="F:acyltransferase activity, transferring groups other than amino-acyl groups"/>
    <property type="evidence" value="ECO:0007669"/>
    <property type="project" value="InterPro"/>
</dbReference>
<evidence type="ECO:0000313" key="4">
    <source>
        <dbReference type="EMBL" id="SNS90758.1"/>
    </source>
</evidence>
<proteinExistence type="predicted"/>
<dbReference type="EMBL" id="FZOF01000010">
    <property type="protein sequence ID" value="SNS90758.1"/>
    <property type="molecule type" value="Genomic_DNA"/>
</dbReference>
<evidence type="ECO:0000313" key="5">
    <source>
        <dbReference type="Proteomes" id="UP000198280"/>
    </source>
</evidence>
<dbReference type="AlphaFoldDB" id="A0A239IBW4"/>
<evidence type="ECO:0000256" key="2">
    <source>
        <dbReference type="ARBA" id="ARBA00023315"/>
    </source>
</evidence>
<keyword evidence="5" id="KW-1185">Reference proteome</keyword>
<dbReference type="PANTHER" id="PTHR43877">
    <property type="entry name" value="AMINOALKYLPHOSPHONATE N-ACETYLTRANSFERASE-RELATED-RELATED"/>
    <property type="match status" value="1"/>
</dbReference>
<dbReference type="PANTHER" id="PTHR43877:SF1">
    <property type="entry name" value="ACETYLTRANSFERASE"/>
    <property type="match status" value="1"/>
</dbReference>
<keyword evidence="1" id="KW-0808">Transferase</keyword>
<dbReference type="InterPro" id="IPR016181">
    <property type="entry name" value="Acyl_CoA_acyltransferase"/>
</dbReference>
<dbReference type="RefSeq" id="WP_089225528.1">
    <property type="nucleotide sequence ID" value="NZ_FZOF01000010.1"/>
</dbReference>
<evidence type="ECO:0000259" key="3">
    <source>
        <dbReference type="PROSITE" id="PS51186"/>
    </source>
</evidence>
<protein>
    <submittedName>
        <fullName evidence="4">N-acetylglutamate synthase, GNAT family</fullName>
    </submittedName>
</protein>
<dbReference type="InterPro" id="IPR050832">
    <property type="entry name" value="Bact_Acetyltransf"/>
</dbReference>
<name>A0A239IBW4_9ACTN</name>
<gene>
    <name evidence="4" type="ORF">SAMN05216252_11078</name>
</gene>
<dbReference type="CDD" id="cd04301">
    <property type="entry name" value="NAT_SF"/>
    <property type="match status" value="1"/>
</dbReference>
<dbReference type="Proteomes" id="UP000198280">
    <property type="component" value="Unassembled WGS sequence"/>
</dbReference>
<sequence>MKAPTTRPFEASDVDAAAGLLAARHRRDLAGEPALDPGFAEPAACAALLRDAWERGARGAVAETADGTLAGYLLAVPGDDVRGRHVWTGPGHYAAHDGDVLRGLYAHLSGPWLGEGRLHHYAVSAAHDLPVWLSQCFAYEQVHAVTDLVAGEAGFHDDVRAAGPSDLAALEPLFRLVADAHTGPPVFAFIEQSFHEGLRPGHLELLEDPAVSYWLAEGPEGARGFCVMRPVPDDEVSPTAPRGSVELLLAATAPECRGSGVGRRLTEHALADAARSGFRVCVTDWRAANPLSSVFWPRRGFRPVAHRLHRLLDPRLSQG</sequence>
<dbReference type="InterPro" id="IPR000182">
    <property type="entry name" value="GNAT_dom"/>
</dbReference>